<dbReference type="InterPro" id="IPR000551">
    <property type="entry name" value="MerR-type_HTH_dom"/>
</dbReference>
<protein>
    <submittedName>
        <fullName evidence="4">MerR family transcriptional regulator</fullName>
    </submittedName>
</protein>
<dbReference type="OrthoDB" id="9808480at2"/>
<reference evidence="4 5" key="1">
    <citation type="submission" date="2019-03" db="EMBL/GenBank/DDBJ databases">
        <title>Draft Genome Sequence of Massilia arenosa sp. nov., a Novel Massilia Species Isolated from a Sandy-loam Maize Soil.</title>
        <authorList>
            <person name="Raths R."/>
            <person name="Peta V."/>
            <person name="Bucking H."/>
        </authorList>
    </citation>
    <scope>NUCLEOTIDE SEQUENCE [LARGE SCALE GENOMIC DNA]</scope>
    <source>
        <strain evidence="4 5">MC02</strain>
    </source>
</reference>
<accession>A0A4Y9RQY5</accession>
<evidence type="ECO:0000313" key="4">
    <source>
        <dbReference type="EMBL" id="TFW11303.1"/>
    </source>
</evidence>
<evidence type="ECO:0000256" key="2">
    <source>
        <dbReference type="SAM" id="MobiDB-lite"/>
    </source>
</evidence>
<evidence type="ECO:0000313" key="5">
    <source>
        <dbReference type="Proteomes" id="UP000298438"/>
    </source>
</evidence>
<evidence type="ECO:0000256" key="1">
    <source>
        <dbReference type="ARBA" id="ARBA00023125"/>
    </source>
</evidence>
<gene>
    <name evidence="4" type="ORF">E4L96_22090</name>
</gene>
<dbReference type="AlphaFoldDB" id="A0A4Y9RQY5"/>
<dbReference type="EMBL" id="SPVF01000268">
    <property type="protein sequence ID" value="TFW11303.1"/>
    <property type="molecule type" value="Genomic_DNA"/>
</dbReference>
<dbReference type="SMART" id="SM00422">
    <property type="entry name" value="HTH_MERR"/>
    <property type="match status" value="1"/>
</dbReference>
<feature type="compositionally biased region" description="Basic and acidic residues" evidence="2">
    <location>
        <begin position="131"/>
        <end position="150"/>
    </location>
</feature>
<keyword evidence="1" id="KW-0238">DNA-binding</keyword>
<dbReference type="PRINTS" id="PR00040">
    <property type="entry name" value="HTHMERR"/>
</dbReference>
<dbReference type="PROSITE" id="PS00552">
    <property type="entry name" value="HTH_MERR_1"/>
    <property type="match status" value="1"/>
</dbReference>
<dbReference type="Pfam" id="PF13411">
    <property type="entry name" value="MerR_1"/>
    <property type="match status" value="1"/>
</dbReference>
<feature type="domain" description="HTH merR-type" evidence="3">
    <location>
        <begin position="1"/>
        <end position="73"/>
    </location>
</feature>
<dbReference type="PANTHER" id="PTHR30204:SF98">
    <property type="entry name" value="HTH-TYPE TRANSCRIPTIONAL REGULATOR ADHR"/>
    <property type="match status" value="1"/>
</dbReference>
<dbReference type="CDD" id="cd01109">
    <property type="entry name" value="HTH_YyaN"/>
    <property type="match status" value="1"/>
</dbReference>
<dbReference type="SUPFAM" id="SSF46955">
    <property type="entry name" value="Putative DNA-binding domain"/>
    <property type="match status" value="1"/>
</dbReference>
<dbReference type="PANTHER" id="PTHR30204">
    <property type="entry name" value="REDOX-CYCLING DRUG-SENSING TRANSCRIPTIONAL ACTIVATOR SOXR"/>
    <property type="match status" value="1"/>
</dbReference>
<organism evidence="4 5">
    <name type="scientific">Zemynaea arenosa</name>
    <dbReference type="NCBI Taxonomy" id="2561931"/>
    <lineage>
        <taxon>Bacteria</taxon>
        <taxon>Pseudomonadati</taxon>
        <taxon>Pseudomonadota</taxon>
        <taxon>Betaproteobacteria</taxon>
        <taxon>Burkholderiales</taxon>
        <taxon>Oxalobacteraceae</taxon>
        <taxon>Telluria group</taxon>
        <taxon>Zemynaea</taxon>
    </lineage>
</organism>
<dbReference type="GO" id="GO:0003677">
    <property type="term" value="F:DNA binding"/>
    <property type="evidence" value="ECO:0007669"/>
    <property type="project" value="UniProtKB-KW"/>
</dbReference>
<feature type="region of interest" description="Disordered" evidence="2">
    <location>
        <begin position="128"/>
        <end position="150"/>
    </location>
</feature>
<dbReference type="RefSeq" id="WP_135209382.1">
    <property type="nucleotide sequence ID" value="NZ_SPVF01000268.1"/>
</dbReference>
<dbReference type="Proteomes" id="UP000298438">
    <property type="component" value="Unassembled WGS sequence"/>
</dbReference>
<dbReference type="InterPro" id="IPR009061">
    <property type="entry name" value="DNA-bd_dom_put_sf"/>
</dbReference>
<dbReference type="PROSITE" id="PS50937">
    <property type="entry name" value="HTH_MERR_2"/>
    <property type="match status" value="1"/>
</dbReference>
<keyword evidence="5" id="KW-1185">Reference proteome</keyword>
<proteinExistence type="predicted"/>
<sequence length="150" mass="17313">MNEFLTISELAAATGLTAHTLRYYERAGLVRAVGRAGSGHRRYSAADRAWIEFLQRLRTTGMGIAAMRHFADLRYQGESSVPQRRVLLEEHLEQVRAQMQSLAECERGLVEKLRHYRKLERNLGTIMAPQPHKDRTGHERTLRTRTRQTD</sequence>
<dbReference type="Gene3D" id="1.10.1660.10">
    <property type="match status" value="1"/>
</dbReference>
<dbReference type="InterPro" id="IPR047057">
    <property type="entry name" value="MerR_fam"/>
</dbReference>
<comment type="caution">
    <text evidence="4">The sequence shown here is derived from an EMBL/GenBank/DDBJ whole genome shotgun (WGS) entry which is preliminary data.</text>
</comment>
<evidence type="ECO:0000259" key="3">
    <source>
        <dbReference type="PROSITE" id="PS50937"/>
    </source>
</evidence>
<dbReference type="GO" id="GO:0003700">
    <property type="term" value="F:DNA-binding transcription factor activity"/>
    <property type="evidence" value="ECO:0007669"/>
    <property type="project" value="InterPro"/>
</dbReference>
<name>A0A4Y9RQY5_9BURK</name>